<name>A1ZFU0_MICM2</name>
<evidence type="ECO:0000256" key="1">
    <source>
        <dbReference type="SAM" id="MobiDB-lite"/>
    </source>
</evidence>
<feature type="region of interest" description="Disordered" evidence="1">
    <location>
        <begin position="21"/>
        <end position="48"/>
    </location>
</feature>
<dbReference type="EMBL" id="AAWS01000005">
    <property type="protein sequence ID" value="EAY30864.1"/>
    <property type="molecule type" value="Genomic_DNA"/>
</dbReference>
<comment type="caution">
    <text evidence="2">The sequence shown here is derived from an EMBL/GenBank/DDBJ whole genome shotgun (WGS) entry which is preliminary data.</text>
</comment>
<dbReference type="RefSeq" id="WP_002694575.1">
    <property type="nucleotide sequence ID" value="NZ_AAWS01000005.1"/>
</dbReference>
<sequence length="48" mass="5282">MKFLNATFQKPTFPNFGIVYQTQQAPGGEGSTSDDEAGEDEKPTDDRD</sequence>
<dbReference type="Proteomes" id="UP000004095">
    <property type="component" value="Unassembled WGS sequence"/>
</dbReference>
<gene>
    <name evidence="2" type="ORF">M23134_01188</name>
</gene>
<protein>
    <submittedName>
        <fullName evidence="2">Uncharacterized protein</fullName>
    </submittedName>
</protein>
<evidence type="ECO:0000313" key="2">
    <source>
        <dbReference type="EMBL" id="EAY30864.1"/>
    </source>
</evidence>
<dbReference type="AlphaFoldDB" id="A1ZFU0"/>
<evidence type="ECO:0000313" key="3">
    <source>
        <dbReference type="Proteomes" id="UP000004095"/>
    </source>
</evidence>
<organism evidence="2 3">
    <name type="scientific">Microscilla marina ATCC 23134</name>
    <dbReference type="NCBI Taxonomy" id="313606"/>
    <lineage>
        <taxon>Bacteria</taxon>
        <taxon>Pseudomonadati</taxon>
        <taxon>Bacteroidota</taxon>
        <taxon>Cytophagia</taxon>
        <taxon>Cytophagales</taxon>
        <taxon>Microscillaceae</taxon>
        <taxon>Microscilla</taxon>
    </lineage>
</organism>
<keyword evidence="3" id="KW-1185">Reference proteome</keyword>
<reference evidence="2 3" key="1">
    <citation type="submission" date="2007-01" db="EMBL/GenBank/DDBJ databases">
        <authorList>
            <person name="Haygood M."/>
            <person name="Podell S."/>
            <person name="Anderson C."/>
            <person name="Hopkinson B."/>
            <person name="Roe K."/>
            <person name="Barbeau K."/>
            <person name="Gaasterland T."/>
            <person name="Ferriera S."/>
            <person name="Johnson J."/>
            <person name="Kravitz S."/>
            <person name="Beeson K."/>
            <person name="Sutton G."/>
            <person name="Rogers Y.-H."/>
            <person name="Friedman R."/>
            <person name="Frazier M."/>
            <person name="Venter J.C."/>
        </authorList>
    </citation>
    <scope>NUCLEOTIDE SEQUENCE [LARGE SCALE GENOMIC DNA]</scope>
    <source>
        <strain evidence="2 3">ATCC 23134</strain>
    </source>
</reference>
<accession>A1ZFU0</accession>
<proteinExistence type="predicted"/>